<evidence type="ECO:0000256" key="1">
    <source>
        <dbReference type="SAM" id="MobiDB-lite"/>
    </source>
</evidence>
<feature type="compositionally biased region" description="Basic and acidic residues" evidence="1">
    <location>
        <begin position="117"/>
        <end position="134"/>
    </location>
</feature>
<keyword evidence="4" id="KW-1185">Reference proteome</keyword>
<evidence type="ECO:0000313" key="4">
    <source>
        <dbReference type="Proteomes" id="UP000012174"/>
    </source>
</evidence>
<feature type="region of interest" description="Disordered" evidence="1">
    <location>
        <begin position="52"/>
        <end position="223"/>
    </location>
</feature>
<dbReference type="InterPro" id="IPR054505">
    <property type="entry name" value="Myb_DNA-bind_8"/>
</dbReference>
<feature type="domain" description="Myb-like DNA-binding" evidence="2">
    <location>
        <begin position="7"/>
        <end position="54"/>
    </location>
</feature>
<name>M7TIW6_EUTLA</name>
<dbReference type="Pfam" id="PF22980">
    <property type="entry name" value="Myb_DNA-bind_8"/>
    <property type="match status" value="1"/>
</dbReference>
<sequence>MPSIDTESQFKFLIACIKHSQAGKVDFTEVAKECSIVTKGAAAKRYERLMKQHGIAPTGNTGGGSGVKKEAKDPSKEAAKSRKKRKLDKVEDDVGDVDEPIKGEVKNEDATTTAVKSELDKSDAAAGVKRESVKVEQQSSSSSSGLGLGGVPVTAAVPAAAPPGTSSSVSSSSLAGATNSQNNDDDDDDEVLIVSATDRPDNNANVLGFGSGNTSSDDVQGDE</sequence>
<feature type="compositionally biased region" description="Basic and acidic residues" evidence="1">
    <location>
        <begin position="67"/>
        <end position="80"/>
    </location>
</feature>
<dbReference type="KEGG" id="ela:UCREL1_6370"/>
<dbReference type="Proteomes" id="UP000012174">
    <property type="component" value="Unassembled WGS sequence"/>
</dbReference>
<evidence type="ECO:0000259" key="2">
    <source>
        <dbReference type="Pfam" id="PF22980"/>
    </source>
</evidence>
<evidence type="ECO:0000313" key="3">
    <source>
        <dbReference type="EMBL" id="EMR66650.1"/>
    </source>
</evidence>
<feature type="compositionally biased region" description="Low complexity" evidence="1">
    <location>
        <begin position="139"/>
        <end position="178"/>
    </location>
</feature>
<protein>
    <recommendedName>
        <fullName evidence="2">Myb-like DNA-binding domain-containing protein</fullName>
    </recommendedName>
</protein>
<gene>
    <name evidence="3" type="ORF">UCREL1_6370</name>
</gene>
<accession>M7TIW6</accession>
<feature type="compositionally biased region" description="Basic and acidic residues" evidence="1">
    <location>
        <begin position="99"/>
        <end position="109"/>
    </location>
</feature>
<proteinExistence type="predicted"/>
<dbReference type="HOGENOM" id="CLU_1240139_0_0_1"/>
<dbReference type="EMBL" id="KB706608">
    <property type="protein sequence ID" value="EMR66650.1"/>
    <property type="molecule type" value="Genomic_DNA"/>
</dbReference>
<feature type="compositionally biased region" description="Polar residues" evidence="1">
    <location>
        <begin position="212"/>
        <end position="223"/>
    </location>
</feature>
<dbReference type="AlphaFoldDB" id="M7TIW6"/>
<dbReference type="OrthoDB" id="5353914at2759"/>
<reference evidence="4" key="1">
    <citation type="journal article" date="2013" name="Genome Announc.">
        <title>Draft genome sequence of the grapevine dieback fungus Eutypa lata UCR-EL1.</title>
        <authorList>
            <person name="Blanco-Ulate B."/>
            <person name="Rolshausen P.E."/>
            <person name="Cantu D."/>
        </authorList>
    </citation>
    <scope>NUCLEOTIDE SEQUENCE [LARGE SCALE GENOMIC DNA]</scope>
    <source>
        <strain evidence="4">UCR-EL1</strain>
    </source>
</reference>
<dbReference type="eggNOG" id="ENOG502SFTJ">
    <property type="taxonomic scope" value="Eukaryota"/>
</dbReference>
<organism evidence="3 4">
    <name type="scientific">Eutypa lata (strain UCR-EL1)</name>
    <name type="common">Grapevine dieback disease fungus</name>
    <name type="synonym">Eutypa armeniacae</name>
    <dbReference type="NCBI Taxonomy" id="1287681"/>
    <lineage>
        <taxon>Eukaryota</taxon>
        <taxon>Fungi</taxon>
        <taxon>Dikarya</taxon>
        <taxon>Ascomycota</taxon>
        <taxon>Pezizomycotina</taxon>
        <taxon>Sordariomycetes</taxon>
        <taxon>Xylariomycetidae</taxon>
        <taxon>Xylariales</taxon>
        <taxon>Diatrypaceae</taxon>
        <taxon>Eutypa</taxon>
    </lineage>
</organism>